<name>A0A1Y2M6Z6_EPING</name>
<evidence type="ECO:0000256" key="7">
    <source>
        <dbReference type="PROSITE-ProRule" id="PRU00042"/>
    </source>
</evidence>
<dbReference type="SUPFAM" id="SSF57667">
    <property type="entry name" value="beta-beta-alpha zinc fingers"/>
    <property type="match status" value="1"/>
</dbReference>
<dbReference type="OMA" id="VKHIVCP"/>
<dbReference type="Gene3D" id="3.30.160.60">
    <property type="entry name" value="Classic Zinc Finger"/>
    <property type="match status" value="1"/>
</dbReference>
<keyword evidence="6" id="KW-0539">Nucleus</keyword>
<keyword evidence="5" id="KW-0862">Zinc</keyword>
<dbReference type="PANTHER" id="PTHR24376:SF235">
    <property type="entry name" value="C2H2-TYPE DOMAIN-CONTAINING PROTEIN"/>
    <property type="match status" value="1"/>
</dbReference>
<dbReference type="PROSITE" id="PS00028">
    <property type="entry name" value="ZINC_FINGER_C2H2_1"/>
    <property type="match status" value="2"/>
</dbReference>
<dbReference type="Proteomes" id="UP000193240">
    <property type="component" value="Unassembled WGS sequence"/>
</dbReference>
<reference evidence="9 10" key="1">
    <citation type="journal article" date="2017" name="Genome Announc.">
        <title>Genome sequence of the saprophytic ascomycete Epicoccum nigrum ICMP 19927 strain isolated from New Zealand.</title>
        <authorList>
            <person name="Fokin M."/>
            <person name="Fleetwood D."/>
            <person name="Weir B.S."/>
            <person name="Villas-Boas S.G."/>
        </authorList>
    </citation>
    <scope>NUCLEOTIDE SEQUENCE [LARGE SCALE GENOMIC DNA]</scope>
    <source>
        <strain evidence="9 10">ICMP 19927</strain>
    </source>
</reference>
<dbReference type="GO" id="GO:0008270">
    <property type="term" value="F:zinc ion binding"/>
    <property type="evidence" value="ECO:0007669"/>
    <property type="project" value="UniProtKB-KW"/>
</dbReference>
<evidence type="ECO:0000256" key="1">
    <source>
        <dbReference type="ARBA" id="ARBA00004123"/>
    </source>
</evidence>
<dbReference type="InterPro" id="IPR036236">
    <property type="entry name" value="Znf_C2H2_sf"/>
</dbReference>
<evidence type="ECO:0000313" key="10">
    <source>
        <dbReference type="Proteomes" id="UP000193240"/>
    </source>
</evidence>
<keyword evidence="2" id="KW-0479">Metal-binding</keyword>
<evidence type="ECO:0000313" key="9">
    <source>
        <dbReference type="EMBL" id="OSS51762.1"/>
    </source>
</evidence>
<sequence>MPAIADPDRVKCTFPDCDLHFNTVKDMKRHKKNDDDHDYCDKCDEDFESYDDLAQHKVIRPDMHDKACRVCGQEFKSTSGLRRHIELSHKVNQKLACIGCGDTFHRACLLIEHLEYGYCKVISAPQFQGHVIHKHLITQLLKDGNAYARFQAKQAKFEAAHDFEDEGGITLNDQLKKDEEINDVKFAAIEPDVSNMPSPDRHSPYPPLPSQARASYSNVDKVISTIGTISISSKDSANTITAVESPTYPSTGGNSKYAGSTASGRQLKVWGERDGKSASSALFPKAKPTPVNKEFSIAAHDEQMERDHGINIMRTRFWDPQSPDWNPERFYDSVVSKYNCPFVCERAYPTIADLVIHIGEDHRMVRSKCPLCLKYFDSSTALMSHCENRGGRCQVNKSDNFGIFIDRISGGFLAVKEEIRPDHLNNPSVMIINSATGRVEPYTPPRASYLQYKVTTPPDWKEPTKGYRVGTGVQRS</sequence>
<evidence type="ECO:0000256" key="3">
    <source>
        <dbReference type="ARBA" id="ARBA00022737"/>
    </source>
</evidence>
<accession>A0A1Y2M6Z6</accession>
<dbReference type="InterPro" id="IPR013087">
    <property type="entry name" value="Znf_C2H2_type"/>
</dbReference>
<evidence type="ECO:0000256" key="5">
    <source>
        <dbReference type="ARBA" id="ARBA00022833"/>
    </source>
</evidence>
<dbReference type="STRING" id="105696.A0A1Y2M6Z6"/>
<proteinExistence type="predicted"/>
<protein>
    <recommendedName>
        <fullName evidence="8">C2H2-type domain-containing protein</fullName>
    </recommendedName>
</protein>
<dbReference type="InParanoid" id="A0A1Y2M6Z6"/>
<dbReference type="GO" id="GO:0005634">
    <property type="term" value="C:nucleus"/>
    <property type="evidence" value="ECO:0007669"/>
    <property type="project" value="UniProtKB-SubCell"/>
</dbReference>
<feature type="domain" description="C2H2-type" evidence="8">
    <location>
        <begin position="66"/>
        <end position="94"/>
    </location>
</feature>
<dbReference type="PANTHER" id="PTHR24376">
    <property type="entry name" value="ZINC FINGER PROTEIN"/>
    <property type="match status" value="1"/>
</dbReference>
<dbReference type="EMBL" id="KZ107840">
    <property type="protein sequence ID" value="OSS51762.1"/>
    <property type="molecule type" value="Genomic_DNA"/>
</dbReference>
<dbReference type="SMART" id="SM00355">
    <property type="entry name" value="ZnF_C2H2"/>
    <property type="match status" value="6"/>
</dbReference>
<keyword evidence="10" id="KW-1185">Reference proteome</keyword>
<comment type="subcellular location">
    <subcellularLocation>
        <location evidence="1">Nucleus</location>
    </subcellularLocation>
</comment>
<keyword evidence="3" id="KW-0677">Repeat</keyword>
<evidence type="ECO:0000256" key="2">
    <source>
        <dbReference type="ARBA" id="ARBA00022723"/>
    </source>
</evidence>
<dbReference type="PROSITE" id="PS50157">
    <property type="entry name" value="ZINC_FINGER_C2H2_2"/>
    <property type="match status" value="1"/>
</dbReference>
<dbReference type="AlphaFoldDB" id="A0A1Y2M6Z6"/>
<keyword evidence="4 7" id="KW-0863">Zinc-finger</keyword>
<organism evidence="9 10">
    <name type="scientific">Epicoccum nigrum</name>
    <name type="common">Soil fungus</name>
    <name type="synonym">Epicoccum purpurascens</name>
    <dbReference type="NCBI Taxonomy" id="105696"/>
    <lineage>
        <taxon>Eukaryota</taxon>
        <taxon>Fungi</taxon>
        <taxon>Dikarya</taxon>
        <taxon>Ascomycota</taxon>
        <taxon>Pezizomycotina</taxon>
        <taxon>Dothideomycetes</taxon>
        <taxon>Pleosporomycetidae</taxon>
        <taxon>Pleosporales</taxon>
        <taxon>Pleosporineae</taxon>
        <taxon>Didymellaceae</taxon>
        <taxon>Epicoccum</taxon>
    </lineage>
</organism>
<evidence type="ECO:0000256" key="4">
    <source>
        <dbReference type="ARBA" id="ARBA00022771"/>
    </source>
</evidence>
<dbReference type="Pfam" id="PF00096">
    <property type="entry name" value="zf-C2H2"/>
    <property type="match status" value="1"/>
</dbReference>
<gene>
    <name evidence="9" type="ORF">B5807_03370</name>
</gene>
<evidence type="ECO:0000259" key="8">
    <source>
        <dbReference type="PROSITE" id="PS50157"/>
    </source>
</evidence>
<evidence type="ECO:0000256" key="6">
    <source>
        <dbReference type="ARBA" id="ARBA00023242"/>
    </source>
</evidence>